<dbReference type="OrthoDB" id="11867at2157"/>
<dbReference type="PANTHER" id="PTHR42923:SF3">
    <property type="entry name" value="PROTOPORPHYRINOGEN OXIDASE"/>
    <property type="match status" value="1"/>
</dbReference>
<proteinExistence type="predicted"/>
<protein>
    <submittedName>
        <fullName evidence="2">Amine oxidase</fullName>
    </submittedName>
</protein>
<dbReference type="Gene3D" id="3.50.50.60">
    <property type="entry name" value="FAD/NAD(P)-binding domain"/>
    <property type="match status" value="1"/>
</dbReference>
<keyword evidence="3" id="KW-1185">Reference proteome</keyword>
<dbReference type="RefSeq" id="WP_130647275.1">
    <property type="nucleotide sequence ID" value="NZ_PGCL01000003.1"/>
</dbReference>
<accession>A0A483CTY9</accession>
<dbReference type="SUPFAM" id="SSF51905">
    <property type="entry name" value="FAD/NAD(P)-binding domain"/>
    <property type="match status" value="1"/>
</dbReference>
<dbReference type="PANTHER" id="PTHR42923">
    <property type="entry name" value="PROTOPORPHYRINOGEN OXIDASE"/>
    <property type="match status" value="1"/>
</dbReference>
<name>A0A483CTY9_9EURY</name>
<dbReference type="NCBIfam" id="NF005560">
    <property type="entry name" value="PRK07233.1"/>
    <property type="match status" value="1"/>
</dbReference>
<comment type="caution">
    <text evidence="2">The sequence shown here is derived from an EMBL/GenBank/DDBJ whole genome shotgun (WGS) entry which is preliminary data.</text>
</comment>
<dbReference type="Proteomes" id="UP000292580">
    <property type="component" value="Unassembled WGS sequence"/>
</dbReference>
<gene>
    <name evidence="2" type="ORF">CUJ86_09270</name>
</gene>
<reference evidence="2 3" key="1">
    <citation type="submission" date="2017-11" db="EMBL/GenBank/DDBJ databases">
        <title>Isolation and Characterization of Methanofollis Species from Methane Seep Offshore SW Taiwan.</title>
        <authorList>
            <person name="Teng N.-H."/>
            <person name="Lai M.-C."/>
            <person name="Chen S.-C."/>
        </authorList>
    </citation>
    <scope>NUCLEOTIDE SEQUENCE [LARGE SCALE GENOMIC DNA]</scope>
    <source>
        <strain evidence="2 3">FWC-SCC2</strain>
    </source>
</reference>
<dbReference type="InterPro" id="IPR036188">
    <property type="entry name" value="FAD/NAD-bd_sf"/>
</dbReference>
<sequence>MDICIIGGGLSGLAASLPLSETQDVTIFERRPIVGGCLASYDRGNYQIEEYYHHCFAGDRRLFSLLTDLGLSDRLEWLKGSTGYCVDGTIHPLTSPIEILRYPHLTIVEKARLALLTLRAKNFDLGPLDDVPAREFILEHLGEGIYASFFEPLLRSKFGDRRDEVSAAWLISRIAIRSDRGVEGERLGYIRGGWHELIDAMAERAQSRGCRIETDTPVTAISRKGDCWEVNGQVFDAVLATVPPQEIGRLIGTDHFAAIPYQGAACLTIGLDREVSQGIYWVNMKDPAPYGAVVTHTNFAPRERYGEDIVYLASYFGEQPATGLKETMLTDFCRRFSVPKESIHWAELAVERLAGPVYTTGFRHLIPAYEEHGVYLAGMYSPPNYPERSMEGSIAAGQEVAARILEGTDA</sequence>
<dbReference type="Pfam" id="PF01593">
    <property type="entry name" value="Amino_oxidase"/>
    <property type="match status" value="1"/>
</dbReference>
<dbReference type="GO" id="GO:0016491">
    <property type="term" value="F:oxidoreductase activity"/>
    <property type="evidence" value="ECO:0007669"/>
    <property type="project" value="InterPro"/>
</dbReference>
<evidence type="ECO:0000313" key="2">
    <source>
        <dbReference type="EMBL" id="TAJ44204.1"/>
    </source>
</evidence>
<evidence type="ECO:0000313" key="3">
    <source>
        <dbReference type="Proteomes" id="UP000292580"/>
    </source>
</evidence>
<feature type="domain" description="Amine oxidase" evidence="1">
    <location>
        <begin position="10"/>
        <end position="405"/>
    </location>
</feature>
<dbReference type="AlphaFoldDB" id="A0A483CTY9"/>
<dbReference type="InterPro" id="IPR050464">
    <property type="entry name" value="Zeta_carotene_desat/Oxidored"/>
</dbReference>
<organism evidence="2 3">
    <name type="scientific">Methanofollis fontis</name>
    <dbReference type="NCBI Taxonomy" id="2052832"/>
    <lineage>
        <taxon>Archaea</taxon>
        <taxon>Methanobacteriati</taxon>
        <taxon>Methanobacteriota</taxon>
        <taxon>Stenosarchaea group</taxon>
        <taxon>Methanomicrobia</taxon>
        <taxon>Methanomicrobiales</taxon>
        <taxon>Methanomicrobiaceae</taxon>
        <taxon>Methanofollis</taxon>
    </lineage>
</organism>
<evidence type="ECO:0000259" key="1">
    <source>
        <dbReference type="Pfam" id="PF01593"/>
    </source>
</evidence>
<dbReference type="EMBL" id="PGCL01000003">
    <property type="protein sequence ID" value="TAJ44204.1"/>
    <property type="molecule type" value="Genomic_DNA"/>
</dbReference>
<dbReference type="InterPro" id="IPR002937">
    <property type="entry name" value="Amino_oxidase"/>
</dbReference>